<keyword evidence="8" id="KW-1185">Reference proteome</keyword>
<dbReference type="PANTHER" id="PTHR30213:SF0">
    <property type="entry name" value="UPF0761 MEMBRANE PROTEIN YIHY"/>
    <property type="match status" value="1"/>
</dbReference>
<evidence type="ECO:0000256" key="1">
    <source>
        <dbReference type="ARBA" id="ARBA00004651"/>
    </source>
</evidence>
<dbReference type="EMBL" id="JACRTA010000001">
    <property type="protein sequence ID" value="MBC8567533.1"/>
    <property type="molecule type" value="Genomic_DNA"/>
</dbReference>
<dbReference type="Pfam" id="PF03631">
    <property type="entry name" value="Virul_fac_BrkB"/>
    <property type="match status" value="1"/>
</dbReference>
<name>A0A926E6Y7_9FIRM</name>
<dbReference type="PANTHER" id="PTHR30213">
    <property type="entry name" value="INNER MEMBRANE PROTEIN YHJD"/>
    <property type="match status" value="1"/>
</dbReference>
<evidence type="ECO:0000256" key="3">
    <source>
        <dbReference type="ARBA" id="ARBA00022692"/>
    </source>
</evidence>
<organism evidence="7 8">
    <name type="scientific">Lentihominibacter hominis</name>
    <dbReference type="NCBI Taxonomy" id="2763645"/>
    <lineage>
        <taxon>Bacteria</taxon>
        <taxon>Bacillati</taxon>
        <taxon>Bacillota</taxon>
        <taxon>Clostridia</taxon>
        <taxon>Peptostreptococcales</taxon>
        <taxon>Anaerovoracaceae</taxon>
        <taxon>Lentihominibacter</taxon>
    </lineage>
</organism>
<evidence type="ECO:0000256" key="2">
    <source>
        <dbReference type="ARBA" id="ARBA00022475"/>
    </source>
</evidence>
<dbReference type="Proteomes" id="UP000610862">
    <property type="component" value="Unassembled WGS sequence"/>
</dbReference>
<dbReference type="InterPro" id="IPR017039">
    <property type="entry name" value="Virul_fac_BrkB"/>
</dbReference>
<comment type="caution">
    <text evidence="7">The sequence shown here is derived from an EMBL/GenBank/DDBJ whole genome shotgun (WGS) entry which is preliminary data.</text>
</comment>
<reference evidence="7" key="1">
    <citation type="submission" date="2020-08" db="EMBL/GenBank/DDBJ databases">
        <title>Genome public.</title>
        <authorList>
            <person name="Liu C."/>
            <person name="Sun Q."/>
        </authorList>
    </citation>
    <scope>NUCLEOTIDE SEQUENCE</scope>
    <source>
        <strain evidence="7">NSJ-24</strain>
    </source>
</reference>
<feature type="transmembrane region" description="Helical" evidence="6">
    <location>
        <begin position="85"/>
        <end position="111"/>
    </location>
</feature>
<evidence type="ECO:0000313" key="7">
    <source>
        <dbReference type="EMBL" id="MBC8567533.1"/>
    </source>
</evidence>
<dbReference type="AlphaFoldDB" id="A0A926E6Y7"/>
<feature type="transmembrane region" description="Helical" evidence="6">
    <location>
        <begin position="132"/>
        <end position="155"/>
    </location>
</feature>
<dbReference type="PIRSF" id="PIRSF035875">
    <property type="entry name" value="RNase_BN"/>
    <property type="match status" value="1"/>
</dbReference>
<protein>
    <submittedName>
        <fullName evidence="7">YihY/virulence factor BrkB family protein</fullName>
    </submittedName>
</protein>
<sequence length="288" mass="32936">MAKFRTRLLKMLILGFKQLQDPYYQGFAAQVSFFLLLSIVPIFLLMTQLLGLFDISVESALKLIEAYTGKEMSGMLRQLFEFKSAGFSSVIFAAIALWAGSRASFAIMRITNYTLTGGRSTGRNYFVERFRAIKTIIITIFTIVFSLIILAYGKLILELALSVLGLDSQTYADNIWMWLRWVLGFVLYFLMVSYNYYLLPTERVQFRKMLPGSLFASVGMLLVTLCYSRYANSLADYDLLYGALSSVVAILFWFYLLSWVLCLGVLCIKVWDDTKEKEQVSKRTPVNL</sequence>
<keyword evidence="3 6" id="KW-0812">Transmembrane</keyword>
<dbReference type="GO" id="GO:0005886">
    <property type="term" value="C:plasma membrane"/>
    <property type="evidence" value="ECO:0007669"/>
    <property type="project" value="UniProtKB-SubCell"/>
</dbReference>
<evidence type="ECO:0000256" key="5">
    <source>
        <dbReference type="ARBA" id="ARBA00023136"/>
    </source>
</evidence>
<dbReference type="RefSeq" id="WP_177269326.1">
    <property type="nucleotide sequence ID" value="NZ_JACRTA010000001.1"/>
</dbReference>
<keyword evidence="4 6" id="KW-1133">Transmembrane helix</keyword>
<feature type="transmembrane region" description="Helical" evidence="6">
    <location>
        <begin position="209"/>
        <end position="230"/>
    </location>
</feature>
<keyword evidence="2" id="KW-1003">Cell membrane</keyword>
<feature type="transmembrane region" description="Helical" evidence="6">
    <location>
        <begin position="175"/>
        <end position="197"/>
    </location>
</feature>
<feature type="transmembrane region" description="Helical" evidence="6">
    <location>
        <begin position="250"/>
        <end position="271"/>
    </location>
</feature>
<feature type="transmembrane region" description="Helical" evidence="6">
    <location>
        <begin position="27"/>
        <end position="53"/>
    </location>
</feature>
<evidence type="ECO:0000313" key="8">
    <source>
        <dbReference type="Proteomes" id="UP000610862"/>
    </source>
</evidence>
<proteinExistence type="predicted"/>
<comment type="subcellular location">
    <subcellularLocation>
        <location evidence="1">Cell membrane</location>
        <topology evidence="1">Multi-pass membrane protein</topology>
    </subcellularLocation>
</comment>
<evidence type="ECO:0000256" key="4">
    <source>
        <dbReference type="ARBA" id="ARBA00022989"/>
    </source>
</evidence>
<keyword evidence="5 6" id="KW-0472">Membrane</keyword>
<evidence type="ECO:0000256" key="6">
    <source>
        <dbReference type="SAM" id="Phobius"/>
    </source>
</evidence>
<gene>
    <name evidence="7" type="ORF">H8692_02000</name>
</gene>
<accession>A0A926E6Y7</accession>